<evidence type="ECO:0000256" key="5">
    <source>
        <dbReference type="ARBA" id="ARBA00023136"/>
    </source>
</evidence>
<gene>
    <name evidence="8" type="ORF">XYCOK13_11420</name>
</gene>
<accession>A0A8J4H435</accession>
<evidence type="ECO:0000256" key="1">
    <source>
        <dbReference type="ARBA" id="ARBA00004651"/>
    </source>
</evidence>
<evidence type="ECO:0000256" key="2">
    <source>
        <dbReference type="ARBA" id="ARBA00022475"/>
    </source>
</evidence>
<name>A0A8J4H435_9BACL</name>
<dbReference type="PANTHER" id="PTHR30294">
    <property type="entry name" value="MEMBRANE COMPONENT OF ABC TRANSPORTER YHHJ-RELATED"/>
    <property type="match status" value="1"/>
</dbReference>
<comment type="caution">
    <text evidence="8">The sequence shown here is derived from an EMBL/GenBank/DDBJ whole genome shotgun (WGS) entry which is preliminary data.</text>
</comment>
<dbReference type="EMBL" id="BOVK01000015">
    <property type="protein sequence ID" value="GIQ68318.1"/>
    <property type="molecule type" value="Genomic_DNA"/>
</dbReference>
<proteinExistence type="predicted"/>
<evidence type="ECO:0000256" key="4">
    <source>
        <dbReference type="ARBA" id="ARBA00022989"/>
    </source>
</evidence>
<feature type="transmembrane region" description="Helical" evidence="6">
    <location>
        <begin position="222"/>
        <end position="247"/>
    </location>
</feature>
<feature type="domain" description="ABC-2 type transporter transmembrane" evidence="7">
    <location>
        <begin position="18"/>
        <end position="363"/>
    </location>
</feature>
<dbReference type="InterPro" id="IPR013525">
    <property type="entry name" value="ABC2_TM"/>
</dbReference>
<evidence type="ECO:0000256" key="6">
    <source>
        <dbReference type="SAM" id="Phobius"/>
    </source>
</evidence>
<dbReference type="PANTHER" id="PTHR30294:SF48">
    <property type="entry name" value="LINEARMYCIN RESISTANCE PERMEASE PROTEIN LNRM"/>
    <property type="match status" value="1"/>
</dbReference>
<dbReference type="RefSeq" id="WP_095398204.1">
    <property type="nucleotide sequence ID" value="NZ_QQSZ01000001.1"/>
</dbReference>
<organism evidence="8 9">
    <name type="scientific">Xylanibacillus composti</name>
    <dbReference type="NCBI Taxonomy" id="1572762"/>
    <lineage>
        <taxon>Bacteria</taxon>
        <taxon>Bacillati</taxon>
        <taxon>Bacillota</taxon>
        <taxon>Bacilli</taxon>
        <taxon>Bacillales</taxon>
        <taxon>Paenibacillaceae</taxon>
        <taxon>Xylanibacillus</taxon>
    </lineage>
</organism>
<reference evidence="8" key="1">
    <citation type="submission" date="2021-04" db="EMBL/GenBank/DDBJ databases">
        <title>Draft genome sequence of Xylanibacillus composti strain K13.</title>
        <authorList>
            <person name="Uke A."/>
            <person name="Chhe C."/>
            <person name="Baramee S."/>
            <person name="Kosugi A."/>
        </authorList>
    </citation>
    <scope>NUCLEOTIDE SEQUENCE</scope>
    <source>
        <strain evidence="8">K13</strain>
    </source>
</reference>
<keyword evidence="2" id="KW-1003">Cell membrane</keyword>
<protein>
    <submittedName>
        <fullName evidence="8">ABC transporter permease</fullName>
    </submittedName>
</protein>
<dbReference type="GO" id="GO:0005886">
    <property type="term" value="C:plasma membrane"/>
    <property type="evidence" value="ECO:0007669"/>
    <property type="project" value="UniProtKB-SubCell"/>
</dbReference>
<keyword evidence="3 6" id="KW-0812">Transmembrane</keyword>
<keyword evidence="5 6" id="KW-0472">Membrane</keyword>
<keyword evidence="9" id="KW-1185">Reference proteome</keyword>
<feature type="transmembrane region" description="Helical" evidence="6">
    <location>
        <begin position="348"/>
        <end position="367"/>
    </location>
</feature>
<feature type="transmembrane region" description="Helical" evidence="6">
    <location>
        <begin position="20"/>
        <end position="42"/>
    </location>
</feature>
<dbReference type="GO" id="GO:0140359">
    <property type="term" value="F:ABC-type transporter activity"/>
    <property type="evidence" value="ECO:0007669"/>
    <property type="project" value="InterPro"/>
</dbReference>
<keyword evidence="4 6" id="KW-1133">Transmembrane helix</keyword>
<feature type="transmembrane region" description="Helical" evidence="6">
    <location>
        <begin position="259"/>
        <end position="284"/>
    </location>
</feature>
<evidence type="ECO:0000313" key="8">
    <source>
        <dbReference type="EMBL" id="GIQ68318.1"/>
    </source>
</evidence>
<dbReference type="Pfam" id="PF12698">
    <property type="entry name" value="ABC2_membrane_3"/>
    <property type="match status" value="1"/>
</dbReference>
<sequence>MNVLRIALKELKTFRDPKMLVFMLATPLLLMFILGTVLSNAFNSSAEINEIRLLTQLETGDSMLQESWESFVRVAEQSGFFFEQAGRGYEAAVQDVQNGRYTGYVTISGDGIEYYGNDRSELENSMVKGMLTAFAMGYNLETVITGRERVDDTAAQSIDNVINHVEEVSIHADRQPGAMDYYAITMTTLIILFSALTAGQLMESERKRNTALRLLAAPVTRLQIFIGKIAGTFFLNAMFVILIVFFSSMMFEAYWGERLALVFAVLFSQIVFALSLGIGMGYLLQGSASGVVLMIIVQLEAFFGGAYFAIQDAGGFLGVLANMSPLGWTNQGIFQAIYTEASSAATQAMLFNICGAALLLIATTYLLRRREGL</sequence>
<evidence type="ECO:0000313" key="9">
    <source>
        <dbReference type="Proteomes" id="UP000677918"/>
    </source>
</evidence>
<dbReference type="AlphaFoldDB" id="A0A8J4H435"/>
<feature type="transmembrane region" description="Helical" evidence="6">
    <location>
        <begin position="291"/>
        <end position="310"/>
    </location>
</feature>
<dbReference type="InterPro" id="IPR051449">
    <property type="entry name" value="ABC-2_transporter_component"/>
</dbReference>
<comment type="subcellular location">
    <subcellularLocation>
        <location evidence="1">Cell membrane</location>
        <topology evidence="1">Multi-pass membrane protein</topology>
    </subcellularLocation>
</comment>
<evidence type="ECO:0000256" key="3">
    <source>
        <dbReference type="ARBA" id="ARBA00022692"/>
    </source>
</evidence>
<evidence type="ECO:0000259" key="7">
    <source>
        <dbReference type="Pfam" id="PF12698"/>
    </source>
</evidence>
<dbReference type="Proteomes" id="UP000677918">
    <property type="component" value="Unassembled WGS sequence"/>
</dbReference>
<feature type="transmembrane region" description="Helical" evidence="6">
    <location>
        <begin position="181"/>
        <end position="201"/>
    </location>
</feature>